<dbReference type="GO" id="GO:0006096">
    <property type="term" value="P:glycolytic process"/>
    <property type="evidence" value="ECO:0007669"/>
    <property type="project" value="UniProtKB-KW"/>
</dbReference>
<gene>
    <name evidence="1" type="ORF">S03H2_57778</name>
</gene>
<dbReference type="InterPro" id="IPR017850">
    <property type="entry name" value="Alkaline_phosphatase_core_sf"/>
</dbReference>
<dbReference type="PANTHER" id="PTHR31209:SF4">
    <property type="entry name" value="2,3-BISPHOSPHOGLYCERATE-INDEPENDENT PHOSPHOGLYCERATE MUTASE"/>
    <property type="match status" value="1"/>
</dbReference>
<dbReference type="InterPro" id="IPR004456">
    <property type="entry name" value="Pglycerate_mutase_ApgM"/>
</dbReference>
<dbReference type="Gene3D" id="3.40.720.10">
    <property type="entry name" value="Alkaline Phosphatase, subunit A"/>
    <property type="match status" value="1"/>
</dbReference>
<organism evidence="1">
    <name type="scientific">marine sediment metagenome</name>
    <dbReference type="NCBI Taxonomy" id="412755"/>
    <lineage>
        <taxon>unclassified sequences</taxon>
        <taxon>metagenomes</taxon>
        <taxon>ecological metagenomes</taxon>
    </lineage>
</organism>
<sequence>ACMSVLGYDPKIYYQGRAGIEARSMGIPIGDGEVVFRCNLVTVRDDKMADYSSGHISSDDAKQLISALNESLGSDNIHFYPGVSYRHICKLKGREDTLMATCTPPHDIPGKPIDEFLPKGPGSDYLQDLMKRSEAVLQDHPVNIERRARGDNPATMIWLFWGSGRVPDMPAFKQVYGLEAAMTSGVDLLQGLARMVGMMVLDIPGVTDGLDNDYSAQAAGALEALGDHDMVVIHIEAPDEAAHTGSIDDK</sequence>
<dbReference type="GO" id="GO:0004619">
    <property type="term" value="F:phosphoglycerate mutase activity"/>
    <property type="evidence" value="ECO:0007669"/>
    <property type="project" value="UniProtKB-EC"/>
</dbReference>
<proteinExistence type="predicted"/>
<feature type="non-terminal residue" evidence="1">
    <location>
        <position position="1"/>
    </location>
</feature>
<dbReference type="Gene3D" id="3.30.70.2130">
    <property type="entry name" value="Metalloenzyme domain"/>
    <property type="match status" value="1"/>
</dbReference>
<name>X1K0T7_9ZZZZ</name>
<protein>
    <submittedName>
        <fullName evidence="1">Uncharacterized protein</fullName>
    </submittedName>
</protein>
<dbReference type="AlphaFoldDB" id="X1K0T7"/>
<accession>X1K0T7</accession>
<feature type="non-terminal residue" evidence="1">
    <location>
        <position position="250"/>
    </location>
</feature>
<dbReference type="Pfam" id="PF10143">
    <property type="entry name" value="PhosphMutase"/>
    <property type="match status" value="1"/>
</dbReference>
<dbReference type="GO" id="GO:0046872">
    <property type="term" value="F:metal ion binding"/>
    <property type="evidence" value="ECO:0007669"/>
    <property type="project" value="InterPro"/>
</dbReference>
<comment type="caution">
    <text evidence="1">The sequence shown here is derived from an EMBL/GenBank/DDBJ whole genome shotgun (WGS) entry which is preliminary data.</text>
</comment>
<dbReference type="EMBL" id="BARU01037046">
    <property type="protein sequence ID" value="GAH83894.1"/>
    <property type="molecule type" value="Genomic_DNA"/>
</dbReference>
<dbReference type="PANTHER" id="PTHR31209">
    <property type="entry name" value="COFACTOR-INDEPENDENT PHOSPHOGLYCERATE MUTASE"/>
    <property type="match status" value="1"/>
</dbReference>
<reference evidence="1" key="1">
    <citation type="journal article" date="2014" name="Front. Microbiol.">
        <title>High frequency of phylogenetically diverse reductive dehalogenase-homologous genes in deep subseafloor sedimentary metagenomes.</title>
        <authorList>
            <person name="Kawai M."/>
            <person name="Futagami T."/>
            <person name="Toyoda A."/>
            <person name="Takaki Y."/>
            <person name="Nishi S."/>
            <person name="Hori S."/>
            <person name="Arai W."/>
            <person name="Tsubouchi T."/>
            <person name="Morono Y."/>
            <person name="Uchiyama I."/>
            <person name="Ito T."/>
            <person name="Fujiyama A."/>
            <person name="Inagaki F."/>
            <person name="Takami H."/>
        </authorList>
    </citation>
    <scope>NUCLEOTIDE SEQUENCE</scope>
    <source>
        <strain evidence="1">Expedition CK06-06</strain>
    </source>
</reference>
<evidence type="ECO:0000313" key="1">
    <source>
        <dbReference type="EMBL" id="GAH83894.1"/>
    </source>
</evidence>
<dbReference type="SUPFAM" id="SSF53649">
    <property type="entry name" value="Alkaline phosphatase-like"/>
    <property type="match status" value="1"/>
</dbReference>
<dbReference type="InterPro" id="IPR042253">
    <property type="entry name" value="Pglycerate_mutase_ApgM_sf"/>
</dbReference>